<dbReference type="RefSeq" id="WP_091547752.1">
    <property type="nucleotide sequence ID" value="NZ_FMUS01000065.1"/>
</dbReference>
<organism evidence="2 3">
    <name type="scientific">Alkaliphilus peptidifermentans DSM 18978</name>
    <dbReference type="NCBI Taxonomy" id="1120976"/>
    <lineage>
        <taxon>Bacteria</taxon>
        <taxon>Bacillati</taxon>
        <taxon>Bacillota</taxon>
        <taxon>Clostridia</taxon>
        <taxon>Peptostreptococcales</taxon>
        <taxon>Natronincolaceae</taxon>
        <taxon>Alkaliphilus</taxon>
    </lineage>
</organism>
<gene>
    <name evidence="2" type="ORF">SAMN03080606_04383</name>
</gene>
<dbReference type="InterPro" id="IPR016645">
    <property type="entry name" value="UCP016134"/>
</dbReference>
<dbReference type="Proteomes" id="UP000198636">
    <property type="component" value="Unassembled WGS sequence"/>
</dbReference>
<sequence length="112" mass="13280">MIHQMGLYGKYFEIIKDGKKKVEVRLNDEKRRKINVGDTIEFINASDLNEILKVQVVELRKFVTFKDMYESIPFKDFGCEGWTIKEMLEKTYEIYTLEQEKEWGTLAITISC</sequence>
<dbReference type="Gene3D" id="2.30.130.30">
    <property type="entry name" value="Hypothetical protein"/>
    <property type="match status" value="1"/>
</dbReference>
<dbReference type="SUPFAM" id="SSF88697">
    <property type="entry name" value="PUA domain-like"/>
    <property type="match status" value="1"/>
</dbReference>
<evidence type="ECO:0000313" key="3">
    <source>
        <dbReference type="Proteomes" id="UP000198636"/>
    </source>
</evidence>
<evidence type="ECO:0000313" key="2">
    <source>
        <dbReference type="EMBL" id="SCZ11785.1"/>
    </source>
</evidence>
<dbReference type="CDD" id="cd06555">
    <property type="entry name" value="ASCH_PF0470_like"/>
    <property type="match status" value="1"/>
</dbReference>
<name>A0A1G5LFS6_9FIRM</name>
<dbReference type="InterPro" id="IPR007374">
    <property type="entry name" value="ASCH_domain"/>
</dbReference>
<feature type="domain" description="ASCH" evidence="1">
    <location>
        <begin position="5"/>
        <end position="105"/>
    </location>
</feature>
<accession>A0A1G5LFS6</accession>
<dbReference type="OrthoDB" id="9790388at2"/>
<reference evidence="2 3" key="1">
    <citation type="submission" date="2016-10" db="EMBL/GenBank/DDBJ databases">
        <authorList>
            <person name="de Groot N.N."/>
        </authorList>
    </citation>
    <scope>NUCLEOTIDE SEQUENCE [LARGE SCALE GENOMIC DNA]</scope>
    <source>
        <strain evidence="2 3">DSM 18978</strain>
    </source>
</reference>
<dbReference type="AlphaFoldDB" id="A0A1G5LFS6"/>
<dbReference type="Pfam" id="PF04266">
    <property type="entry name" value="ASCH"/>
    <property type="match status" value="1"/>
</dbReference>
<dbReference type="EMBL" id="FMUS01000065">
    <property type="protein sequence ID" value="SCZ11785.1"/>
    <property type="molecule type" value="Genomic_DNA"/>
</dbReference>
<evidence type="ECO:0000259" key="1">
    <source>
        <dbReference type="SMART" id="SM01022"/>
    </source>
</evidence>
<dbReference type="SMART" id="SM01022">
    <property type="entry name" value="ASCH"/>
    <property type="match status" value="1"/>
</dbReference>
<proteinExistence type="predicted"/>
<dbReference type="InterPro" id="IPR015947">
    <property type="entry name" value="PUA-like_sf"/>
</dbReference>
<protein>
    <submittedName>
        <fullName evidence="2">ASC-1 homology (ASCH) domain-containing protein</fullName>
    </submittedName>
</protein>
<dbReference type="PIRSF" id="PIRSF016134">
    <property type="entry name" value="UCP016134"/>
    <property type="match status" value="1"/>
</dbReference>
<keyword evidence="3" id="KW-1185">Reference proteome</keyword>